<comment type="caution">
    <text evidence="10">The sequence shown here is derived from an EMBL/GenBank/DDBJ whole genome shotgun (WGS) entry which is preliminary data.</text>
</comment>
<reference evidence="10 11" key="1">
    <citation type="journal article" date="2017" name="Mol. Biol. Evol.">
        <title>The 4-celled Tetrabaena socialis nuclear genome reveals the essential components for genetic control of cell number at the origin of multicellularity in the volvocine lineage.</title>
        <authorList>
            <person name="Featherston J."/>
            <person name="Arakaki Y."/>
            <person name="Hanschen E.R."/>
            <person name="Ferris P.J."/>
            <person name="Michod R.E."/>
            <person name="Olson B.J.S.C."/>
            <person name="Nozaki H."/>
            <person name="Durand P.M."/>
        </authorList>
    </citation>
    <scope>NUCLEOTIDE SEQUENCE [LARGE SCALE GENOMIC DNA]</scope>
    <source>
        <strain evidence="10 11">NIES-571</strain>
    </source>
</reference>
<keyword evidence="3" id="KW-0547">Nucleotide-binding</keyword>
<keyword evidence="2" id="KW-0812">Transmembrane</keyword>
<keyword evidence="4" id="KW-1133">Transmembrane helix</keyword>
<protein>
    <submittedName>
        <fullName evidence="10">Atrial natriuretic peptide receptor 1</fullName>
    </submittedName>
</protein>
<dbReference type="CDD" id="cd07302">
    <property type="entry name" value="CHD"/>
    <property type="match status" value="1"/>
</dbReference>
<dbReference type="PROSITE" id="PS50125">
    <property type="entry name" value="GUANYLATE_CYCLASE_2"/>
    <property type="match status" value="1"/>
</dbReference>
<keyword evidence="6" id="KW-0456">Lyase</keyword>
<dbReference type="InterPro" id="IPR029787">
    <property type="entry name" value="Nucleotide_cyclase"/>
</dbReference>
<dbReference type="GO" id="GO:0004016">
    <property type="term" value="F:adenylate cyclase activity"/>
    <property type="evidence" value="ECO:0007669"/>
    <property type="project" value="TreeGrafter"/>
</dbReference>
<dbReference type="GO" id="GO:0035556">
    <property type="term" value="P:intracellular signal transduction"/>
    <property type="evidence" value="ECO:0007669"/>
    <property type="project" value="InterPro"/>
</dbReference>
<keyword evidence="11" id="KW-1185">Reference proteome</keyword>
<evidence type="ECO:0000256" key="4">
    <source>
        <dbReference type="ARBA" id="ARBA00022989"/>
    </source>
</evidence>
<dbReference type="OrthoDB" id="545124at2759"/>
<dbReference type="InterPro" id="IPR011009">
    <property type="entry name" value="Kinase-like_dom_sf"/>
</dbReference>
<keyword evidence="10" id="KW-0675">Receptor</keyword>
<dbReference type="Gene3D" id="1.10.510.10">
    <property type="entry name" value="Transferase(Phosphotransferase) domain 1"/>
    <property type="match status" value="1"/>
</dbReference>
<dbReference type="Proteomes" id="UP000236333">
    <property type="component" value="Unassembled WGS sequence"/>
</dbReference>
<dbReference type="Pfam" id="PF00211">
    <property type="entry name" value="Guanylate_cyc"/>
    <property type="match status" value="1"/>
</dbReference>
<feature type="chain" id="PRO_5014468793" evidence="8">
    <location>
        <begin position="21"/>
        <end position="1342"/>
    </location>
</feature>
<evidence type="ECO:0000256" key="1">
    <source>
        <dbReference type="ARBA" id="ARBA00004167"/>
    </source>
</evidence>
<dbReference type="GO" id="GO:0005886">
    <property type="term" value="C:plasma membrane"/>
    <property type="evidence" value="ECO:0007669"/>
    <property type="project" value="TreeGrafter"/>
</dbReference>
<evidence type="ECO:0000256" key="3">
    <source>
        <dbReference type="ARBA" id="ARBA00022741"/>
    </source>
</evidence>
<dbReference type="InterPro" id="IPR001054">
    <property type="entry name" value="A/G_cyclase"/>
</dbReference>
<gene>
    <name evidence="10" type="ORF">TSOC_002094</name>
</gene>
<evidence type="ECO:0000256" key="5">
    <source>
        <dbReference type="ARBA" id="ARBA00023136"/>
    </source>
</evidence>
<dbReference type="GO" id="GO:0000166">
    <property type="term" value="F:nucleotide binding"/>
    <property type="evidence" value="ECO:0007669"/>
    <property type="project" value="UniProtKB-KW"/>
</dbReference>
<accession>A0A2J8AF25</accession>
<evidence type="ECO:0000256" key="2">
    <source>
        <dbReference type="ARBA" id="ARBA00022692"/>
    </source>
</evidence>
<comment type="subcellular location">
    <subcellularLocation>
        <location evidence="1">Membrane</location>
        <topology evidence="1">Single-pass membrane protein</topology>
    </subcellularLocation>
</comment>
<organism evidence="10 11">
    <name type="scientific">Tetrabaena socialis</name>
    <dbReference type="NCBI Taxonomy" id="47790"/>
    <lineage>
        <taxon>Eukaryota</taxon>
        <taxon>Viridiplantae</taxon>
        <taxon>Chlorophyta</taxon>
        <taxon>core chlorophytes</taxon>
        <taxon>Chlorophyceae</taxon>
        <taxon>CS clade</taxon>
        <taxon>Chlamydomonadales</taxon>
        <taxon>Tetrabaenaceae</taxon>
        <taxon>Tetrabaena</taxon>
    </lineage>
</organism>
<dbReference type="InterPro" id="IPR050401">
    <property type="entry name" value="Cyclic_nucleotide_synthase"/>
</dbReference>
<dbReference type="GO" id="GO:0001653">
    <property type="term" value="F:peptide receptor activity"/>
    <property type="evidence" value="ECO:0007669"/>
    <property type="project" value="TreeGrafter"/>
</dbReference>
<evidence type="ECO:0000256" key="7">
    <source>
        <dbReference type="SAM" id="MobiDB-lite"/>
    </source>
</evidence>
<feature type="domain" description="Guanylate cyclase" evidence="9">
    <location>
        <begin position="1171"/>
        <end position="1303"/>
    </location>
</feature>
<keyword evidence="5" id="KW-0472">Membrane</keyword>
<dbReference type="PANTHER" id="PTHR11920:SF335">
    <property type="entry name" value="GUANYLATE CYCLASE"/>
    <property type="match status" value="1"/>
</dbReference>
<keyword evidence="8" id="KW-0732">Signal</keyword>
<dbReference type="Gene3D" id="3.30.70.1230">
    <property type="entry name" value="Nucleotide cyclase"/>
    <property type="match status" value="1"/>
</dbReference>
<evidence type="ECO:0000313" key="11">
    <source>
        <dbReference type="Proteomes" id="UP000236333"/>
    </source>
</evidence>
<dbReference type="PANTHER" id="PTHR11920">
    <property type="entry name" value="GUANYLYL CYCLASE"/>
    <property type="match status" value="1"/>
</dbReference>
<dbReference type="Gene3D" id="3.40.50.2300">
    <property type="match status" value="2"/>
</dbReference>
<feature type="signal peptide" evidence="8">
    <location>
        <begin position="1"/>
        <end position="20"/>
    </location>
</feature>
<proteinExistence type="predicted"/>
<feature type="region of interest" description="Disordered" evidence="7">
    <location>
        <begin position="934"/>
        <end position="969"/>
    </location>
</feature>
<evidence type="ECO:0000313" key="10">
    <source>
        <dbReference type="EMBL" id="PNH11109.1"/>
    </source>
</evidence>
<evidence type="ECO:0000259" key="9">
    <source>
        <dbReference type="PROSITE" id="PS50125"/>
    </source>
</evidence>
<sequence length="1342" mass="143272">MLRQWPLVALLFALHSSAGASPPARPCAPLFKDTALGYRYAFDFLSRQAPVVIADISGRRLQLQLQLRLVTHDCTEAGRAAAMASLLNGTQPDPATGAPGEPPVHLVLGGNGINALGDALQADAAARVLLHCCTARDSVYQLNLPHVYGLFTPASRYTGTVLRTMALRGVSRVAVVYTTDSLLHKQLCEGAIEQLPLLAELRHGIGSVVVLNYTNAQAAEPGFWDATSALVAGSGADALVMCDEIGSSAALVKRLRARSHGLTAMWLAGYGNVSDFTANLNGGSEYALTTVQWVPSLPYADATFGSAKNYADAYELATQREATYFSAAASASVYVVLTALQQLVSLCSLDGLATMDADAVLWQEAGLACSMTWSRSQQRQRVDGQSMLMHVLDVLNVETFFGPVNFNAIRQNIYHPSTVVQVIGGKFAVVLPLDVADAALVMPIPPEDDPRGRRWVKTTAGTAVTVVLCSLGALCLGLLAAVYRRRVHAPRLSVAAAVEILVSDITVDISPTRNMDGTWEPGEGIYRGTRCKLVVATELLPPAPEKALPVARPAAPVGPILEDKNCNFHGNFKPFRAYSCDALGPAARAGLPEFTASQNSTIQQGRQAGVDGLTDVSGNINALTTPELEAPAQLSLPLQPPTSSRGYARKTSDGFAQGGMATPRGLHASFISFTGLYSPVPAQKADAGFPKRSRRQIAATVWRAVRLQHPRICPVLGIVWEWPDLLEGGASVPVLVRQASNLRVERWYEFDNLSRLLENETVPLPLRTKGSIAQGIAEGLAYLHAQKPPIVASIEASRVIMDRNFTPHLFLRLCNLDPDFASRPAKLRVSSAASWAGQYAAAGAAGHPANSPGSLRVGPLSPAKLQCPPPNPHHTSVMIDTCPELVPGLAGLVGGSFLPAADSPCLMSPSSCPSVERDVYEFGALLCQIFLGSGARDSSSGSRLPRIPMLRADGNGEGADGPPSPGAHADAHLLTLPNPTGHGVVQLDLRPVSPLTPPPDEVDEQEAALCALSEICPELGALARICTLPNPSDRPSLAFVVKDLELRVLPALSGNGGGGSHPQHGTRVRRSSIISELVLCPRTGAPRDPKRVSGNFTQAVGSCGARSNRLSNSFTRQDHRPRRHVLAPDDLLFDLFPPKLPASQLLSVSARVARALQAGEPVQPERYECVSIFFSDVVGYTDLCAQLQPGEVMDLVHRIYSQFDALIQAMQLFKVETVGDAYLAVSNLRWPQPASHARLLAQFALSAVRAANQLLVLPDRPDLGHVHVRVGLHCGPVVASVVGMVNRRYCLFGDAVNCAARMEHNSEVDRVHCSGAFAALVREQWPEARLVRRGVIPIKGKG</sequence>
<feature type="region of interest" description="Disordered" evidence="7">
    <location>
        <begin position="850"/>
        <end position="872"/>
    </location>
</feature>
<feature type="compositionally biased region" description="Low complexity" evidence="7">
    <location>
        <begin position="934"/>
        <end position="943"/>
    </location>
</feature>
<name>A0A2J8AF25_9CHLO</name>
<dbReference type="SUPFAM" id="SSF56112">
    <property type="entry name" value="Protein kinase-like (PK-like)"/>
    <property type="match status" value="1"/>
</dbReference>
<evidence type="ECO:0000256" key="6">
    <source>
        <dbReference type="ARBA" id="ARBA00023239"/>
    </source>
</evidence>
<dbReference type="SUPFAM" id="SSF53822">
    <property type="entry name" value="Periplasmic binding protein-like I"/>
    <property type="match status" value="1"/>
</dbReference>
<dbReference type="SMART" id="SM00044">
    <property type="entry name" value="CYCc"/>
    <property type="match status" value="1"/>
</dbReference>
<dbReference type="GO" id="GO:0004383">
    <property type="term" value="F:guanylate cyclase activity"/>
    <property type="evidence" value="ECO:0007669"/>
    <property type="project" value="TreeGrafter"/>
</dbReference>
<dbReference type="EMBL" id="PGGS01000038">
    <property type="protein sequence ID" value="PNH11109.1"/>
    <property type="molecule type" value="Genomic_DNA"/>
</dbReference>
<dbReference type="InterPro" id="IPR028082">
    <property type="entry name" value="Peripla_BP_I"/>
</dbReference>
<dbReference type="SUPFAM" id="SSF55073">
    <property type="entry name" value="Nucleotide cyclase"/>
    <property type="match status" value="1"/>
</dbReference>
<dbReference type="GO" id="GO:0007168">
    <property type="term" value="P:receptor guanylyl cyclase signaling pathway"/>
    <property type="evidence" value="ECO:0007669"/>
    <property type="project" value="TreeGrafter"/>
</dbReference>
<evidence type="ECO:0000256" key="8">
    <source>
        <dbReference type="SAM" id="SignalP"/>
    </source>
</evidence>